<dbReference type="PROSITE" id="PS51257">
    <property type="entry name" value="PROKAR_LIPOPROTEIN"/>
    <property type="match status" value="1"/>
</dbReference>
<keyword evidence="9" id="KW-1185">Reference proteome</keyword>
<dbReference type="InterPro" id="IPR025971">
    <property type="entry name" value="LppP/LprE"/>
</dbReference>
<keyword evidence="3" id="KW-0472">Membrane</keyword>
<evidence type="ECO:0000256" key="1">
    <source>
        <dbReference type="ARBA" id="ARBA00022475"/>
    </source>
</evidence>
<keyword evidence="1" id="KW-1003">Cell membrane</keyword>
<evidence type="ECO:0000313" key="8">
    <source>
        <dbReference type="EMBL" id="PEN17148.1"/>
    </source>
</evidence>
<organism evidence="8 9">
    <name type="scientific">Rothia dentocariosa</name>
    <dbReference type="NCBI Taxonomy" id="2047"/>
    <lineage>
        <taxon>Bacteria</taxon>
        <taxon>Bacillati</taxon>
        <taxon>Actinomycetota</taxon>
        <taxon>Actinomycetes</taxon>
        <taxon>Micrococcales</taxon>
        <taxon>Micrococcaceae</taxon>
        <taxon>Rothia</taxon>
    </lineage>
</organism>
<keyword evidence="2 7" id="KW-0732">Signal</keyword>
<feature type="region of interest" description="Disordered" evidence="6">
    <location>
        <begin position="27"/>
        <end position="117"/>
    </location>
</feature>
<evidence type="ECO:0000256" key="4">
    <source>
        <dbReference type="ARBA" id="ARBA00023139"/>
    </source>
</evidence>
<keyword evidence="5" id="KW-0449">Lipoprotein</keyword>
<feature type="signal peptide" evidence="7">
    <location>
        <begin position="1"/>
        <end position="27"/>
    </location>
</feature>
<feature type="chain" id="PRO_5039148586" description="LppP/LprE family lipoprotein" evidence="7">
    <location>
        <begin position="28"/>
        <end position="217"/>
    </location>
</feature>
<accession>A0A2A8D986</accession>
<evidence type="ECO:0000313" key="9">
    <source>
        <dbReference type="Proteomes" id="UP000219947"/>
    </source>
</evidence>
<protein>
    <recommendedName>
        <fullName evidence="10">LppP/LprE family lipoprotein</fullName>
    </recommendedName>
</protein>
<evidence type="ECO:0008006" key="10">
    <source>
        <dbReference type="Google" id="ProtNLM"/>
    </source>
</evidence>
<evidence type="ECO:0000256" key="2">
    <source>
        <dbReference type="ARBA" id="ARBA00022729"/>
    </source>
</evidence>
<dbReference type="AlphaFoldDB" id="A0A2A8D986"/>
<evidence type="ECO:0000256" key="5">
    <source>
        <dbReference type="ARBA" id="ARBA00023288"/>
    </source>
</evidence>
<evidence type="ECO:0000256" key="3">
    <source>
        <dbReference type="ARBA" id="ARBA00023136"/>
    </source>
</evidence>
<dbReference type="Proteomes" id="UP000219947">
    <property type="component" value="Unassembled WGS sequence"/>
</dbReference>
<feature type="compositionally biased region" description="Low complexity" evidence="6">
    <location>
        <begin position="28"/>
        <end position="117"/>
    </location>
</feature>
<proteinExistence type="predicted"/>
<name>A0A2A8D986_9MICC</name>
<keyword evidence="4" id="KW-0564">Palmitate</keyword>
<evidence type="ECO:0000256" key="7">
    <source>
        <dbReference type="SAM" id="SignalP"/>
    </source>
</evidence>
<dbReference type="RefSeq" id="WP_098042412.1">
    <property type="nucleotide sequence ID" value="NZ_CAURLQ010000019.1"/>
</dbReference>
<dbReference type="EMBL" id="PDEV01000001">
    <property type="protein sequence ID" value="PEN17148.1"/>
    <property type="molecule type" value="Genomic_DNA"/>
</dbReference>
<evidence type="ECO:0000256" key="6">
    <source>
        <dbReference type="SAM" id="MobiDB-lite"/>
    </source>
</evidence>
<sequence>MSRFPVKPLVFCAGAALLLSSCGNPFGASTDSGSSSQAARSSSSSSSSSASTSASASPTHSPTASATSSSASPSPSVSVVTVTANPQPEASTVTVTASSNSNSGSSSSSGRSALESNASKLRGHHSWSLSSADTSTFDSSAELSWITVGSSDGASHIMLFHHGDYLGTGTLNPIQGSPSVSRNSANQISASVGSSQATFTWDSAQEKIVMNGDLPTG</sequence>
<dbReference type="Pfam" id="PF14041">
    <property type="entry name" value="Lipoprotein_21"/>
    <property type="match status" value="1"/>
</dbReference>
<gene>
    <name evidence="8" type="ORF">CRM92_03785</name>
</gene>
<reference evidence="8" key="1">
    <citation type="submission" date="2017-10" db="EMBL/GenBank/DDBJ databases">
        <title>Kefir isolates.</title>
        <authorList>
            <person name="Kim Y."/>
            <person name="Blasche S."/>
        </authorList>
    </citation>
    <scope>NUCLEOTIDE SEQUENCE [LARGE SCALE GENOMIC DNA]</scope>
    <source>
        <strain evidence="8">OG2-2</strain>
    </source>
</reference>
<comment type="caution">
    <text evidence="8">The sequence shown here is derived from an EMBL/GenBank/DDBJ whole genome shotgun (WGS) entry which is preliminary data.</text>
</comment>